<evidence type="ECO:0000259" key="2">
    <source>
        <dbReference type="Pfam" id="PF13837"/>
    </source>
</evidence>
<sequence>MSLNRRKLSVSWSQYYEEMLLDMWERSIRNLEPYTGLTKTQIRRMMAKQLDDAGFIGIEAKEVRNKQENLTKKYRVEAKKLESHWIHFERLHEMFRHCRPANPVDSFDKFDEAYEETEYLTEYLEANAEDLEGKRDDQSPEPTPKKVKRPVAQEKTTGYRDDDQSSKPPPKKAKKSVPFEVGMLAAARERNRELRKFREQLIYLGERRLTVLERLEKTMNRMEAENSRFHQQMLEKKS</sequence>
<name>A0ABM3C6I3_DROKI</name>
<protein>
    <recommendedName>
        <fullName evidence="2">Myb/SANT-like DNA-binding domain-containing protein</fullName>
    </recommendedName>
</protein>
<keyword evidence="3" id="KW-1185">Reference proteome</keyword>
<feature type="domain" description="Myb/SANT-like DNA-binding" evidence="2">
    <location>
        <begin position="10"/>
        <end position="94"/>
    </location>
</feature>
<dbReference type="RefSeq" id="XP_041631939.1">
    <property type="nucleotide sequence ID" value="XM_041776005.2"/>
</dbReference>
<evidence type="ECO:0000313" key="3">
    <source>
        <dbReference type="Proteomes" id="UP001652661"/>
    </source>
</evidence>
<feature type="region of interest" description="Disordered" evidence="1">
    <location>
        <begin position="128"/>
        <end position="178"/>
    </location>
</feature>
<gene>
    <name evidence="4" type="primary">LOC108074605</name>
</gene>
<reference evidence="3" key="1">
    <citation type="submission" date="2025-05" db="UniProtKB">
        <authorList>
            <consortium name="RefSeq"/>
        </authorList>
    </citation>
    <scope>NUCLEOTIDE SEQUENCE [LARGE SCALE GENOMIC DNA]</scope>
    <source>
        <strain evidence="3">14028-0561.14</strain>
    </source>
</reference>
<dbReference type="Proteomes" id="UP001652661">
    <property type="component" value="Chromosome 2L"/>
</dbReference>
<evidence type="ECO:0000256" key="1">
    <source>
        <dbReference type="SAM" id="MobiDB-lite"/>
    </source>
</evidence>
<dbReference type="InterPro" id="IPR044822">
    <property type="entry name" value="Myb_DNA-bind_4"/>
</dbReference>
<evidence type="ECO:0000313" key="4">
    <source>
        <dbReference type="RefSeq" id="XP_041631939.1"/>
    </source>
</evidence>
<reference evidence="4" key="2">
    <citation type="submission" date="2025-08" db="UniProtKB">
        <authorList>
            <consortium name="RefSeq"/>
        </authorList>
    </citation>
    <scope>IDENTIFICATION</scope>
    <source>
        <strain evidence="4">14028-0561.14</strain>
        <tissue evidence="4">Whole fly</tissue>
    </source>
</reference>
<accession>A0ABM3C6I3</accession>
<organism evidence="3 4">
    <name type="scientific">Drosophila kikkawai</name>
    <name type="common">Fruit fly</name>
    <dbReference type="NCBI Taxonomy" id="30033"/>
    <lineage>
        <taxon>Eukaryota</taxon>
        <taxon>Metazoa</taxon>
        <taxon>Ecdysozoa</taxon>
        <taxon>Arthropoda</taxon>
        <taxon>Hexapoda</taxon>
        <taxon>Insecta</taxon>
        <taxon>Pterygota</taxon>
        <taxon>Neoptera</taxon>
        <taxon>Endopterygota</taxon>
        <taxon>Diptera</taxon>
        <taxon>Brachycera</taxon>
        <taxon>Muscomorpha</taxon>
        <taxon>Ephydroidea</taxon>
        <taxon>Drosophilidae</taxon>
        <taxon>Drosophila</taxon>
        <taxon>Sophophora</taxon>
    </lineage>
</organism>
<dbReference type="GeneID" id="108074605"/>
<proteinExistence type="predicted"/>
<dbReference type="Pfam" id="PF13837">
    <property type="entry name" value="Myb_DNA-bind_4"/>
    <property type="match status" value="1"/>
</dbReference>